<dbReference type="PATRIC" id="fig|500635.8.peg.1341"/>
<evidence type="ECO:0000313" key="1">
    <source>
        <dbReference type="EMBL" id="EEX68560.1"/>
    </source>
</evidence>
<dbReference type="eggNOG" id="COG0561">
    <property type="taxonomic scope" value="Bacteria"/>
</dbReference>
<dbReference type="InterPro" id="IPR036412">
    <property type="entry name" value="HAD-like_sf"/>
</dbReference>
<dbReference type="Gene3D" id="3.40.50.1000">
    <property type="entry name" value="HAD superfamily/HAD-like"/>
    <property type="match status" value="1"/>
</dbReference>
<proteinExistence type="predicted"/>
<dbReference type="InterPro" id="IPR006379">
    <property type="entry name" value="HAD-SF_hydro_IIB"/>
</dbReference>
<dbReference type="PANTHER" id="PTHR10000:SF8">
    <property type="entry name" value="HAD SUPERFAMILY HYDROLASE-LIKE, TYPE 3"/>
    <property type="match status" value="1"/>
</dbReference>
<accession>C9KND6</accession>
<dbReference type="STRING" id="500635.MITSMUL_04624"/>
<dbReference type="Proteomes" id="UP000003671">
    <property type="component" value="Unassembled WGS sequence"/>
</dbReference>
<keyword evidence="2" id="KW-1185">Reference proteome</keyword>
<dbReference type="Gene3D" id="3.30.1240.10">
    <property type="match status" value="1"/>
</dbReference>
<protein>
    <submittedName>
        <fullName evidence="1">HAD hydrolase, family IIB</fullName>
    </submittedName>
</protein>
<reference evidence="1" key="1">
    <citation type="submission" date="2009-09" db="EMBL/GenBank/DDBJ databases">
        <authorList>
            <person name="Weinstock G."/>
            <person name="Sodergren E."/>
            <person name="Clifton S."/>
            <person name="Fulton L."/>
            <person name="Fulton B."/>
            <person name="Courtney L."/>
            <person name="Fronick C."/>
            <person name="Harrison M."/>
            <person name="Strong C."/>
            <person name="Farmer C."/>
            <person name="Delahaunty K."/>
            <person name="Markovic C."/>
            <person name="Hall O."/>
            <person name="Minx P."/>
            <person name="Tomlinson C."/>
            <person name="Mitreva M."/>
            <person name="Nelson J."/>
            <person name="Hou S."/>
            <person name="Wollam A."/>
            <person name="Pepin K.H."/>
            <person name="Johnson M."/>
            <person name="Bhonagiri V."/>
            <person name="Nash W.E."/>
            <person name="Warren W."/>
            <person name="Chinwalla A."/>
            <person name="Mardis E.R."/>
            <person name="Wilson R.K."/>
        </authorList>
    </citation>
    <scope>NUCLEOTIDE SEQUENCE [LARGE SCALE GENOMIC DNA]</scope>
    <source>
        <strain evidence="1">DSM 20544</strain>
    </source>
</reference>
<dbReference type="EMBL" id="ABWK02000017">
    <property type="protein sequence ID" value="EEX68560.1"/>
    <property type="molecule type" value="Genomic_DNA"/>
</dbReference>
<evidence type="ECO:0000313" key="2">
    <source>
        <dbReference type="Proteomes" id="UP000003671"/>
    </source>
</evidence>
<dbReference type="HOGENOM" id="CLU_044146_0_3_9"/>
<name>C9KND6_9FIRM</name>
<sequence length="293" mass="32207">MNQKGRKNSMKPYESYTIISDLDGTIIPHGGCVSEANKRAIAAFIEGGGHFGIATGRTPEAAAGYLTDVAITAPSIFFNGSMLYDWQAEKVLVTKPLTAEGAPDLWPRFAARCLELFSEACIEVYTQEDCHIISDPKNDDPRLPHEHYRYCHSDLAEVADVSRTPWLKFFACADPADLRALEQEAEVFGTAACSHHFYSEANYHEFVAKGVSKGSMLAEVRKLPEFAGTRIIALGDYLNDRELLEAADIGIASGNAHEDLKALADFTGCRAEEDLIVWLLAHFADITAIHSNH</sequence>
<comment type="caution">
    <text evidence="1">The sequence shown here is derived from an EMBL/GenBank/DDBJ whole genome shotgun (WGS) entry which is preliminary data.</text>
</comment>
<gene>
    <name evidence="1" type="ORF">MITSMUL_04624</name>
</gene>
<dbReference type="GO" id="GO:0000287">
    <property type="term" value="F:magnesium ion binding"/>
    <property type="evidence" value="ECO:0007669"/>
    <property type="project" value="TreeGrafter"/>
</dbReference>
<dbReference type="Pfam" id="PF08282">
    <property type="entry name" value="Hydrolase_3"/>
    <property type="match status" value="1"/>
</dbReference>
<dbReference type="SUPFAM" id="SSF56784">
    <property type="entry name" value="HAD-like"/>
    <property type="match status" value="1"/>
</dbReference>
<keyword evidence="1" id="KW-0378">Hydrolase</keyword>
<dbReference type="GO" id="GO:0016791">
    <property type="term" value="F:phosphatase activity"/>
    <property type="evidence" value="ECO:0007669"/>
    <property type="project" value="TreeGrafter"/>
</dbReference>
<organism evidence="1 2">
    <name type="scientific">Mitsuokella multacida DSM 20544</name>
    <dbReference type="NCBI Taxonomy" id="500635"/>
    <lineage>
        <taxon>Bacteria</taxon>
        <taxon>Bacillati</taxon>
        <taxon>Bacillota</taxon>
        <taxon>Negativicutes</taxon>
        <taxon>Selenomonadales</taxon>
        <taxon>Selenomonadaceae</taxon>
        <taxon>Mitsuokella</taxon>
    </lineage>
</organism>
<dbReference type="NCBIfam" id="TIGR01484">
    <property type="entry name" value="HAD-SF-IIB"/>
    <property type="match status" value="1"/>
</dbReference>
<dbReference type="AlphaFoldDB" id="C9KND6"/>
<dbReference type="PANTHER" id="PTHR10000">
    <property type="entry name" value="PHOSPHOSERINE PHOSPHATASE"/>
    <property type="match status" value="1"/>
</dbReference>
<dbReference type="GO" id="GO:0005829">
    <property type="term" value="C:cytosol"/>
    <property type="evidence" value="ECO:0007669"/>
    <property type="project" value="TreeGrafter"/>
</dbReference>
<dbReference type="InterPro" id="IPR023214">
    <property type="entry name" value="HAD_sf"/>
</dbReference>